<dbReference type="RefSeq" id="WP_070102096.1">
    <property type="nucleotide sequence ID" value="NZ_BAABCH010000088.1"/>
</dbReference>
<dbReference type="Gene3D" id="1.10.10.10">
    <property type="entry name" value="Winged helix-like DNA-binding domain superfamily/Winged helix DNA-binding domain"/>
    <property type="match status" value="1"/>
</dbReference>
<dbReference type="InterPro" id="IPR011991">
    <property type="entry name" value="ArsR-like_HTH"/>
</dbReference>
<evidence type="ECO:0000256" key="2">
    <source>
        <dbReference type="ARBA" id="ARBA00023125"/>
    </source>
</evidence>
<dbReference type="NCBIfam" id="NF033788">
    <property type="entry name" value="HTH_metalloreg"/>
    <property type="match status" value="1"/>
</dbReference>
<protein>
    <submittedName>
        <fullName evidence="5">Transcriptional regulator, ArsR family</fullName>
    </submittedName>
</protein>
<gene>
    <name evidence="5" type="ORF">SAMN04488530_12815</name>
</gene>
<dbReference type="InterPro" id="IPR036388">
    <property type="entry name" value="WH-like_DNA-bd_sf"/>
</dbReference>
<dbReference type="GO" id="GO:0003700">
    <property type="term" value="F:DNA-binding transcription factor activity"/>
    <property type="evidence" value="ECO:0007669"/>
    <property type="project" value="InterPro"/>
</dbReference>
<feature type="domain" description="HTH arsR-type" evidence="4">
    <location>
        <begin position="15"/>
        <end position="108"/>
    </location>
</feature>
<dbReference type="GO" id="GO:0003677">
    <property type="term" value="F:DNA binding"/>
    <property type="evidence" value="ECO:0007669"/>
    <property type="project" value="UniProtKB-KW"/>
</dbReference>
<keyword evidence="6" id="KW-1185">Reference proteome</keyword>
<dbReference type="SMART" id="SM00418">
    <property type="entry name" value="HTH_ARSR"/>
    <property type="match status" value="1"/>
</dbReference>
<dbReference type="PANTHER" id="PTHR33154">
    <property type="entry name" value="TRANSCRIPTIONAL REGULATOR, ARSR FAMILY"/>
    <property type="match status" value="1"/>
</dbReference>
<keyword evidence="2" id="KW-0238">DNA-binding</keyword>
<evidence type="ECO:0000259" key="4">
    <source>
        <dbReference type="PROSITE" id="PS50987"/>
    </source>
</evidence>
<keyword evidence="3" id="KW-0804">Transcription</keyword>
<dbReference type="InterPro" id="IPR051081">
    <property type="entry name" value="HTH_MetalResp_TranReg"/>
</dbReference>
<dbReference type="InterPro" id="IPR001845">
    <property type="entry name" value="HTH_ArsR_DNA-bd_dom"/>
</dbReference>
<evidence type="ECO:0000313" key="6">
    <source>
        <dbReference type="Proteomes" id="UP000243255"/>
    </source>
</evidence>
<dbReference type="STRING" id="1121321.SAMN04488530_12815"/>
<name>A0A1M5R9R7_9FIRM</name>
<reference evidence="6" key="1">
    <citation type="submission" date="2016-11" db="EMBL/GenBank/DDBJ databases">
        <authorList>
            <person name="Varghese N."/>
            <person name="Submissions S."/>
        </authorList>
    </citation>
    <scope>NUCLEOTIDE SEQUENCE [LARGE SCALE GENOMIC DNA]</scope>
    <source>
        <strain evidence="6">DSM 2635</strain>
    </source>
</reference>
<organism evidence="5 6">
    <name type="scientific">Asaccharospora irregularis DSM 2635</name>
    <dbReference type="NCBI Taxonomy" id="1121321"/>
    <lineage>
        <taxon>Bacteria</taxon>
        <taxon>Bacillati</taxon>
        <taxon>Bacillota</taxon>
        <taxon>Clostridia</taxon>
        <taxon>Peptostreptococcales</taxon>
        <taxon>Peptostreptococcaceae</taxon>
        <taxon>Asaccharospora</taxon>
    </lineage>
</organism>
<dbReference type="InterPro" id="IPR036390">
    <property type="entry name" value="WH_DNA-bd_sf"/>
</dbReference>
<dbReference type="Pfam" id="PF01022">
    <property type="entry name" value="HTH_5"/>
    <property type="match status" value="1"/>
</dbReference>
<dbReference type="OrthoDB" id="9798835at2"/>
<dbReference type="SUPFAM" id="SSF46785">
    <property type="entry name" value="Winged helix' DNA-binding domain"/>
    <property type="match status" value="1"/>
</dbReference>
<evidence type="ECO:0000256" key="3">
    <source>
        <dbReference type="ARBA" id="ARBA00023163"/>
    </source>
</evidence>
<evidence type="ECO:0000256" key="1">
    <source>
        <dbReference type="ARBA" id="ARBA00023015"/>
    </source>
</evidence>
<proteinExistence type="predicted"/>
<dbReference type="PROSITE" id="PS50987">
    <property type="entry name" value="HTH_ARSR_2"/>
    <property type="match status" value="1"/>
</dbReference>
<evidence type="ECO:0000313" key="5">
    <source>
        <dbReference type="EMBL" id="SHH22809.1"/>
    </source>
</evidence>
<dbReference type="PANTHER" id="PTHR33154:SF18">
    <property type="entry name" value="ARSENICAL RESISTANCE OPERON REPRESSOR"/>
    <property type="match status" value="1"/>
</dbReference>
<dbReference type="CDD" id="cd00090">
    <property type="entry name" value="HTH_ARSR"/>
    <property type="match status" value="1"/>
</dbReference>
<dbReference type="EMBL" id="FQWX01000028">
    <property type="protein sequence ID" value="SHH22809.1"/>
    <property type="molecule type" value="Genomic_DNA"/>
</dbReference>
<dbReference type="PRINTS" id="PR00778">
    <property type="entry name" value="HTHARSR"/>
</dbReference>
<accession>A0A1M5R9R7</accession>
<dbReference type="Proteomes" id="UP000243255">
    <property type="component" value="Unassembled WGS sequence"/>
</dbReference>
<keyword evidence="1" id="KW-0805">Transcription regulation</keyword>
<dbReference type="AlphaFoldDB" id="A0A1M5R9R7"/>
<sequence>MNTSDRISVDLQEGVDTMSYKEDVRMIKALADENRLRILECLHHGEKCACVILEELSITQSTLSHHMKLLCDCGLVDSRKDGRWMHYSISEEGKNRFKDMFSHYLETIDSDGGCSCDKCE</sequence>